<evidence type="ECO:0000313" key="3">
    <source>
        <dbReference type="Proteomes" id="UP000017836"/>
    </source>
</evidence>
<name>W1NX16_AMBTC</name>
<dbReference type="AlphaFoldDB" id="W1NX16"/>
<sequence length="67" mass="7743">MDCSKYCPPWKRFKNLPLASYPLSQSHAGRNLMDYPMYYLPLKKNLPPASYPSSQLHSARNRTRPGT</sequence>
<dbReference type="Proteomes" id="UP000017836">
    <property type="component" value="Unassembled WGS sequence"/>
</dbReference>
<dbReference type="Gramene" id="ERM99835">
    <property type="protein sequence ID" value="ERM99835"/>
    <property type="gene ID" value="AMTR_s00098p00091450"/>
</dbReference>
<keyword evidence="3" id="KW-1185">Reference proteome</keyword>
<proteinExistence type="predicted"/>
<dbReference type="EMBL" id="KI394979">
    <property type="protein sequence ID" value="ERM99835.1"/>
    <property type="molecule type" value="Genomic_DNA"/>
</dbReference>
<accession>W1NX16</accession>
<feature type="region of interest" description="Disordered" evidence="1">
    <location>
        <begin position="48"/>
        <end position="67"/>
    </location>
</feature>
<gene>
    <name evidence="2" type="ORF">AMTR_s00098p00091450</name>
</gene>
<organism evidence="2 3">
    <name type="scientific">Amborella trichopoda</name>
    <dbReference type="NCBI Taxonomy" id="13333"/>
    <lineage>
        <taxon>Eukaryota</taxon>
        <taxon>Viridiplantae</taxon>
        <taxon>Streptophyta</taxon>
        <taxon>Embryophyta</taxon>
        <taxon>Tracheophyta</taxon>
        <taxon>Spermatophyta</taxon>
        <taxon>Magnoliopsida</taxon>
        <taxon>Amborellales</taxon>
        <taxon>Amborellaceae</taxon>
        <taxon>Amborella</taxon>
    </lineage>
</organism>
<evidence type="ECO:0000256" key="1">
    <source>
        <dbReference type="SAM" id="MobiDB-lite"/>
    </source>
</evidence>
<reference evidence="3" key="1">
    <citation type="journal article" date="2013" name="Science">
        <title>The Amborella genome and the evolution of flowering plants.</title>
        <authorList>
            <consortium name="Amborella Genome Project"/>
        </authorList>
    </citation>
    <scope>NUCLEOTIDE SEQUENCE [LARGE SCALE GENOMIC DNA]</scope>
</reference>
<protein>
    <submittedName>
        <fullName evidence="2">Uncharacterized protein</fullName>
    </submittedName>
</protein>
<dbReference type="HOGENOM" id="CLU_2815834_0_0_1"/>
<evidence type="ECO:0000313" key="2">
    <source>
        <dbReference type="EMBL" id="ERM99835.1"/>
    </source>
</evidence>